<evidence type="ECO:0000256" key="1">
    <source>
        <dbReference type="SAM" id="MobiDB-lite"/>
    </source>
</evidence>
<feature type="compositionally biased region" description="Basic and acidic residues" evidence="1">
    <location>
        <begin position="53"/>
        <end position="82"/>
    </location>
</feature>
<dbReference type="Proteomes" id="UP000696931">
    <property type="component" value="Unassembled WGS sequence"/>
</dbReference>
<name>A0A933SG96_UNCEI</name>
<feature type="compositionally biased region" description="Pro residues" evidence="1">
    <location>
        <begin position="113"/>
        <end position="125"/>
    </location>
</feature>
<organism evidence="2 3">
    <name type="scientific">Eiseniibacteriota bacterium</name>
    <dbReference type="NCBI Taxonomy" id="2212470"/>
    <lineage>
        <taxon>Bacteria</taxon>
        <taxon>Candidatus Eiseniibacteriota</taxon>
    </lineage>
</organism>
<sequence length="246" mass="25726">IKPEPAVAPPVTTPAAPPAPTPAPVKRAPATVKKAAPDSAALARASAQAAAKAAERERAAAARRTRDSLAAVRRAEAREAKRAAAAKRASATPSTPAGTRIAVTSAPADSASPAPPAPPASPPLPNATTPRVVAIEPFAPPPAAPGADTCACRLRGTVEVDWERPLEKDIPVELTLEGPARQSATVDLYMGPPREFRLGPLPCGEYKLTVRPRGRYRYALVRGDSVLTVRCEGHTQQRVVLEPVRR</sequence>
<feature type="region of interest" description="Disordered" evidence="1">
    <location>
        <begin position="1"/>
        <end position="128"/>
    </location>
</feature>
<dbReference type="AlphaFoldDB" id="A0A933SG96"/>
<accession>A0A933SG96</accession>
<evidence type="ECO:0000313" key="2">
    <source>
        <dbReference type="EMBL" id="MBI5169389.1"/>
    </source>
</evidence>
<gene>
    <name evidence="2" type="ORF">HZA61_07880</name>
</gene>
<feature type="compositionally biased region" description="Low complexity" evidence="1">
    <location>
        <begin position="24"/>
        <end position="52"/>
    </location>
</feature>
<feature type="compositionally biased region" description="Pro residues" evidence="1">
    <location>
        <begin position="1"/>
        <end position="23"/>
    </location>
</feature>
<comment type="caution">
    <text evidence="2">The sequence shown here is derived from an EMBL/GenBank/DDBJ whole genome shotgun (WGS) entry which is preliminary data.</text>
</comment>
<proteinExistence type="predicted"/>
<dbReference type="EMBL" id="JACRIW010000051">
    <property type="protein sequence ID" value="MBI5169389.1"/>
    <property type="molecule type" value="Genomic_DNA"/>
</dbReference>
<protein>
    <submittedName>
        <fullName evidence="2">Uncharacterized protein</fullName>
    </submittedName>
</protein>
<evidence type="ECO:0000313" key="3">
    <source>
        <dbReference type="Proteomes" id="UP000696931"/>
    </source>
</evidence>
<feature type="non-terminal residue" evidence="2">
    <location>
        <position position="1"/>
    </location>
</feature>
<feature type="compositionally biased region" description="Low complexity" evidence="1">
    <location>
        <begin position="86"/>
        <end position="112"/>
    </location>
</feature>
<reference evidence="2" key="1">
    <citation type="submission" date="2020-07" db="EMBL/GenBank/DDBJ databases">
        <title>Huge and variable diversity of episymbiotic CPR bacteria and DPANN archaea in groundwater ecosystems.</title>
        <authorList>
            <person name="He C.Y."/>
            <person name="Keren R."/>
            <person name="Whittaker M."/>
            <person name="Farag I.F."/>
            <person name="Doudna J."/>
            <person name="Cate J.H.D."/>
            <person name="Banfield J.F."/>
        </authorList>
    </citation>
    <scope>NUCLEOTIDE SEQUENCE</scope>
    <source>
        <strain evidence="2">NC_groundwater_1813_Pr3_B-0.1um_71_17</strain>
    </source>
</reference>